<dbReference type="EMBL" id="LT614630">
    <property type="protein sequence ID" value="SCN22700.1"/>
    <property type="molecule type" value="Genomic_DNA"/>
</dbReference>
<evidence type="ECO:0000313" key="7">
    <source>
        <dbReference type="EMBL" id="SCN22700.1"/>
    </source>
</evidence>
<evidence type="ECO:0000313" key="4">
    <source>
        <dbReference type="EMBL" id="CXI04246.1"/>
    </source>
</evidence>
<evidence type="ECO:0000313" key="5">
    <source>
        <dbReference type="EMBL" id="SCL92233.1"/>
    </source>
</evidence>
<dbReference type="OrthoDB" id="392048at2759"/>
<keyword evidence="2" id="KW-0732">Signal</keyword>
<feature type="domain" description="RhopH3 C-terminal" evidence="3">
    <location>
        <begin position="364"/>
        <end position="705"/>
    </location>
</feature>
<feature type="compositionally biased region" description="Polar residues" evidence="1">
    <location>
        <begin position="787"/>
        <end position="844"/>
    </location>
</feature>
<feature type="region of interest" description="Disordered" evidence="1">
    <location>
        <begin position="787"/>
        <end position="908"/>
    </location>
</feature>
<dbReference type="VEuPathDB" id="PlasmoDB:PBANKA_0416000"/>
<organism evidence="4 8">
    <name type="scientific">Plasmodium berghei</name>
    <dbReference type="NCBI Taxonomy" id="5821"/>
    <lineage>
        <taxon>Eukaryota</taxon>
        <taxon>Sar</taxon>
        <taxon>Alveolata</taxon>
        <taxon>Apicomplexa</taxon>
        <taxon>Aconoidasida</taxon>
        <taxon>Haemosporida</taxon>
        <taxon>Plasmodiidae</taxon>
        <taxon>Plasmodium</taxon>
        <taxon>Plasmodium (Vinckeia)</taxon>
    </lineage>
</organism>
<dbReference type="AlphaFoldDB" id="A0A0Y9UJB2"/>
<sequence>MPTNSFTKLFLASLCTFSVSQVWGKEYFNGVLSQKLSVLLQCNFISYYNAKAGGPNPNAFLDFVEEPEQFHWFVDNYLSVPFKVPQHLSFNNEHDFKPCLKKKWVPEFLKEYEEPDISYLAKTLDNEQRHYYKDTFGDIEPVGKYTIFEVKEFDSYCILPPLVQTNIRDKNNKEYLSFQMDKTDYQIYLEVVGSKLSSMKHLCANMEYSEKKEIVKAITEGNNENSFKLICPSYYLKLHYNKECKSKDNILSCIDDHIKNSCLNSTKDDDNPNICYYLINLFNSLRDYQIEYFHKFLTTNELNLVKPRDPWVKPLFKVYSRKDLGNPKKNILPDVFKELEPKNKIYFSFSAGISSDSNYVDNTQTNFKLSKKKSNIFVDAFQNVFSIFKRKSPSISYVSVKELSHKIGDFSFKTPKAPIKCTSVKKSLDLSIEVDIFKVAGVENICNVIEKYALTKDSDFKKASKDKKLEKLDQIHKGFHIECILISTHIEAYNLIRQYLNLENVLSLVRYTSLYLHKFFKTVTSLKTHFLYNNMNALKYARSCGAAVLHIPSVLYRRNLYVPETFLSLYLGLSNLVLSNPSSPFFEYSIMDFFTSYFNKGSKKFIYYFISVISILHINRYYYEQIYCHHNKYFEALKSKMIHPEIVNNIIEKIKSILNTSRYSKMLELYNKIEDNTLFDYNEMVKILKDFDKFAQNKDVQERAQQQIDNEEKPEIKTLEDMAKFNEEWIPKFDPTSVPYDDKDQPKPNPNIKFDENIRSDDNLTLADRDKELELELYRYIGTLNENKTASDSGSKTASDSGSKTASDSGSKTASNSGSKTASNSGSKTAFNSGSKTASNSGSKTELAFDEKVKPSDTEEIKTASKEYLNRLSTEDNNDDDETKGSYTNEEDNAPASEPYTDEDKNLL</sequence>
<dbReference type="EMBL" id="LT160024">
    <property type="protein sequence ID" value="CXI04246.1"/>
    <property type="molecule type" value="Genomic_DNA"/>
</dbReference>
<dbReference type="Proteomes" id="UP000220214">
    <property type="component" value="Chromosome 4"/>
</dbReference>
<dbReference type="Proteomes" id="UP000219860">
    <property type="component" value="Chromosome 4"/>
</dbReference>
<feature type="region of interest" description="Disordered" evidence="1">
    <location>
        <begin position="733"/>
        <end position="756"/>
    </location>
</feature>
<evidence type="ECO:0000256" key="1">
    <source>
        <dbReference type="SAM" id="MobiDB-lite"/>
    </source>
</evidence>
<evidence type="ECO:0000313" key="11">
    <source>
        <dbReference type="Proteomes" id="UP000516480"/>
    </source>
</evidence>
<feature type="chain" id="PRO_5014242843" evidence="2">
    <location>
        <begin position="25"/>
        <end position="908"/>
    </location>
</feature>
<name>A0A0Y9UJB2_PLABE</name>
<evidence type="ECO:0000313" key="8">
    <source>
        <dbReference type="Proteomes" id="UP000069549"/>
    </source>
</evidence>
<evidence type="ECO:0000256" key="2">
    <source>
        <dbReference type="SAM" id="SignalP"/>
    </source>
</evidence>
<evidence type="ECO:0000313" key="9">
    <source>
        <dbReference type="Proteomes" id="UP000219860"/>
    </source>
</evidence>
<evidence type="ECO:0000313" key="6">
    <source>
        <dbReference type="EMBL" id="SCM15620.1"/>
    </source>
</evidence>
<gene>
    <name evidence="4" type="primary">RhopH3</name>
    <name evidence="4" type="ORF">PBK173_000066600</name>
    <name evidence="7" type="ORF">PBNK65E_000064200</name>
    <name evidence="5" type="ORF">PBNK65NY_000063700</name>
    <name evidence="6" type="ORF">PBSP11A_000063900</name>
</gene>
<dbReference type="Proteomes" id="UP000069549">
    <property type="component" value="Chromosome 4"/>
</dbReference>
<reference evidence="4 8" key="1">
    <citation type="submission" date="2016-02" db="EMBL/GenBank/DDBJ databases">
        <authorList>
            <consortium name="Pathogen Informatics"/>
        </authorList>
    </citation>
    <scope>NUCLEOTIDE SEQUENCE [LARGE SCALE GENOMIC DNA]</scope>
    <source>
        <strain evidence="4 8">K173</strain>
        <strain evidence="5 11">NK65 ny</strain>
        <strain evidence="7 10">NK65e</strain>
        <strain evidence="6 9">SP11 Antwerpcl1</strain>
    </source>
</reference>
<dbReference type="Pfam" id="PF22808">
    <property type="entry name" value="RhopH3_C"/>
    <property type="match status" value="1"/>
</dbReference>
<evidence type="ECO:0000313" key="10">
    <source>
        <dbReference type="Proteomes" id="UP000220214"/>
    </source>
</evidence>
<accession>A0A0Y9UJB2</accession>
<proteinExistence type="predicted"/>
<protein>
    <submittedName>
        <fullName evidence="4">High molecular weight rhoptry protein 3, putative</fullName>
    </submittedName>
</protein>
<dbReference type="EMBL" id="LT608252">
    <property type="protein sequence ID" value="SCM15620.1"/>
    <property type="molecule type" value="Genomic_DNA"/>
</dbReference>
<dbReference type="Proteomes" id="UP000516480">
    <property type="component" value="Chromosome 4"/>
</dbReference>
<dbReference type="InterPro" id="IPR054451">
    <property type="entry name" value="RhopH3_C"/>
</dbReference>
<feature type="signal peptide" evidence="2">
    <location>
        <begin position="1"/>
        <end position="24"/>
    </location>
</feature>
<evidence type="ECO:0000259" key="3">
    <source>
        <dbReference type="Pfam" id="PF22808"/>
    </source>
</evidence>
<dbReference type="EMBL" id="LT608140">
    <property type="protein sequence ID" value="SCL92233.1"/>
    <property type="molecule type" value="Genomic_DNA"/>
</dbReference>
<dbReference type="OMA" id="GEPEQFY"/>
<feature type="compositionally biased region" description="Basic and acidic residues" evidence="1">
    <location>
        <begin position="847"/>
        <end position="869"/>
    </location>
</feature>